<dbReference type="Proteomes" id="UP000546031">
    <property type="component" value="Unassembled WGS sequence"/>
</dbReference>
<dbReference type="GO" id="GO:0004252">
    <property type="term" value="F:serine-type endopeptidase activity"/>
    <property type="evidence" value="ECO:0007669"/>
    <property type="project" value="TreeGrafter"/>
</dbReference>
<sequence>MKKLLCALALAALPISSLSAQSEVDEVAAAFGTLQNVLDISLSPDGSKIAYISPAGDSAEALVIIDLAGTAQPKPILRFVEDDQRLSSCDWATNDYMVCRIRVIRQEPGYLLGFSRMVSIKSDGSDFNILTESNRVGALGRVQYGGGIVALDLPDDEDKILMTRQWVKEFSTGTRLANEKEGFGVERVNLKTARRSTVEAPDPNAVRYVADETGRIRLKVQQRADNTGRSVGRLDFFYRPADSERWQPLTRTKVDSQTYDGFYPVAVDSKLDVAFAFGRNDGFEALYTISLSEGGEPKLFLAKTDADVDGLVRIGRQRRVVGASYATEKRRVIYTDPEIDAIAKQLSAALPGQPLINIVDASSDETKLLIIASSDTDPGMVYLLDRTAGQLEPLLPVRSYMNDRQLATMTPVSFPAADGTSIPGYLTLPAGSDGKNIPAVVLPHGGPSSRDEWGFDWMVQFFAARGHAVLQPNFRGSSGYGQAWFGRNGFQAWETAIGDVNDAGRWLVSQGIADPDQLAIVGWSYGGYAALQSQVLDADLYKAVVAIAPVADLEQLREESMRFTSGRLVDAFIGRGPHVRAGSPAVHAEAFKAPVFLVHGTFDQNVDVDQSRTMKNRLENAGKSVRYLEFDKLEHSLVDSKARYEMLKGIDEFLEESLN</sequence>
<dbReference type="AlphaFoldDB" id="A0A850H908"/>
<dbReference type="PANTHER" id="PTHR42776">
    <property type="entry name" value="SERINE PEPTIDASE S9 FAMILY MEMBER"/>
    <property type="match status" value="1"/>
</dbReference>
<organism evidence="4 5">
    <name type="scientific">Altererythrobacter lutimaris</name>
    <dbReference type="NCBI Taxonomy" id="2743979"/>
    <lineage>
        <taxon>Bacteria</taxon>
        <taxon>Pseudomonadati</taxon>
        <taxon>Pseudomonadota</taxon>
        <taxon>Alphaproteobacteria</taxon>
        <taxon>Sphingomonadales</taxon>
        <taxon>Erythrobacteraceae</taxon>
        <taxon>Altererythrobacter</taxon>
    </lineage>
</organism>
<name>A0A850H908_9SPHN</name>
<feature type="domain" description="Peptidase S9 prolyl oligopeptidase catalytic" evidence="3">
    <location>
        <begin position="453"/>
        <end position="658"/>
    </location>
</feature>
<dbReference type="SUPFAM" id="SSF82171">
    <property type="entry name" value="DPP6 N-terminal domain-like"/>
    <property type="match status" value="1"/>
</dbReference>
<dbReference type="InterPro" id="IPR029058">
    <property type="entry name" value="AB_hydrolase_fold"/>
</dbReference>
<feature type="chain" id="PRO_5032721939" evidence="2">
    <location>
        <begin position="23"/>
        <end position="659"/>
    </location>
</feature>
<keyword evidence="1" id="KW-0378">Hydrolase</keyword>
<evidence type="ECO:0000313" key="4">
    <source>
        <dbReference type="EMBL" id="NVE93715.1"/>
    </source>
</evidence>
<protein>
    <submittedName>
        <fullName evidence="4">S9 family peptidase</fullName>
    </submittedName>
</protein>
<comment type="caution">
    <text evidence="4">The sequence shown here is derived from an EMBL/GenBank/DDBJ whole genome shotgun (WGS) entry which is preliminary data.</text>
</comment>
<feature type="signal peptide" evidence="2">
    <location>
        <begin position="1"/>
        <end position="22"/>
    </location>
</feature>
<evidence type="ECO:0000256" key="2">
    <source>
        <dbReference type="SAM" id="SignalP"/>
    </source>
</evidence>
<evidence type="ECO:0000313" key="5">
    <source>
        <dbReference type="Proteomes" id="UP000546031"/>
    </source>
</evidence>
<dbReference type="GO" id="GO:0006508">
    <property type="term" value="P:proteolysis"/>
    <property type="evidence" value="ECO:0007669"/>
    <property type="project" value="InterPro"/>
</dbReference>
<evidence type="ECO:0000259" key="3">
    <source>
        <dbReference type="Pfam" id="PF00326"/>
    </source>
</evidence>
<evidence type="ECO:0000256" key="1">
    <source>
        <dbReference type="ARBA" id="ARBA00022801"/>
    </source>
</evidence>
<dbReference type="RefSeq" id="WP_176272065.1">
    <property type="nucleotide sequence ID" value="NZ_JABWTA010000001.1"/>
</dbReference>
<accession>A0A850H908</accession>
<dbReference type="Gene3D" id="3.40.50.1820">
    <property type="entry name" value="alpha/beta hydrolase"/>
    <property type="match status" value="1"/>
</dbReference>
<dbReference type="SUPFAM" id="SSF53474">
    <property type="entry name" value="alpha/beta-Hydrolases"/>
    <property type="match status" value="1"/>
</dbReference>
<gene>
    <name evidence="4" type="ORF">HUO12_02270</name>
</gene>
<keyword evidence="5" id="KW-1185">Reference proteome</keyword>
<dbReference type="PANTHER" id="PTHR42776:SF27">
    <property type="entry name" value="DIPEPTIDYL PEPTIDASE FAMILY MEMBER 6"/>
    <property type="match status" value="1"/>
</dbReference>
<keyword evidence="2" id="KW-0732">Signal</keyword>
<dbReference type="Pfam" id="PF00326">
    <property type="entry name" value="Peptidase_S9"/>
    <property type="match status" value="1"/>
</dbReference>
<reference evidence="4 5" key="1">
    <citation type="submission" date="2020-06" db="EMBL/GenBank/DDBJ databases">
        <title>Altererythrobacter lutimaris sp. nov., a marine bacterium isolated from a tidal flat.</title>
        <authorList>
            <person name="Kim D."/>
            <person name="Yoo Y."/>
            <person name="Kim J.-J."/>
        </authorList>
    </citation>
    <scope>NUCLEOTIDE SEQUENCE [LARGE SCALE GENOMIC DNA]</scope>
    <source>
        <strain evidence="4 5">JGD-16</strain>
    </source>
</reference>
<dbReference type="InterPro" id="IPR001375">
    <property type="entry name" value="Peptidase_S9_cat"/>
</dbReference>
<proteinExistence type="predicted"/>
<dbReference type="EMBL" id="JABWTA010000001">
    <property type="protein sequence ID" value="NVE93715.1"/>
    <property type="molecule type" value="Genomic_DNA"/>
</dbReference>